<gene>
    <name evidence="3" type="ORF">HDA37_001468</name>
</gene>
<dbReference type="Proteomes" id="UP000549695">
    <property type="component" value="Unassembled WGS sequence"/>
</dbReference>
<sequence length="273" mass="28072">MNVPPIRVATPGPPPASPERVTGGRVVEVLADVATIGPWFAVATPAASGTVRWADLYAAPVPGGPDPLGRRIGEVTTALGGDRRIGASVAVMGLAARIVSMPFATVALHGVLPSLGELRRDPGAADPWAPSLSAGPTGVATPDVADDPAGAADLLARELAATHLDPLYAAVAARAVVSPRVLRGNVVSSIGGAARVMEAMRRPDRRRYLALLDALADHPVLRGPLPSGATGRLLRLDDTDADTEWAFRRRSCCLYVRAPGGGTCGDCVLVGRS</sequence>
<protein>
    <recommendedName>
        <fullName evidence="2">Ferric siderophore reductase C-terminal domain-containing protein</fullName>
    </recommendedName>
</protein>
<evidence type="ECO:0000313" key="3">
    <source>
        <dbReference type="EMBL" id="NYG01183.1"/>
    </source>
</evidence>
<keyword evidence="4" id="KW-1185">Reference proteome</keyword>
<feature type="domain" description="Ferric siderophore reductase C-terminal" evidence="2">
    <location>
        <begin position="249"/>
        <end position="269"/>
    </location>
</feature>
<dbReference type="EMBL" id="JACCCZ010000001">
    <property type="protein sequence ID" value="NYG01183.1"/>
    <property type="molecule type" value="Genomic_DNA"/>
</dbReference>
<dbReference type="AlphaFoldDB" id="A0A852VWI2"/>
<organism evidence="3 4">
    <name type="scientific">Pseudonocardia alni</name>
    <name type="common">Amycolata alni</name>
    <dbReference type="NCBI Taxonomy" id="33907"/>
    <lineage>
        <taxon>Bacteria</taxon>
        <taxon>Bacillati</taxon>
        <taxon>Actinomycetota</taxon>
        <taxon>Actinomycetes</taxon>
        <taxon>Pseudonocardiales</taxon>
        <taxon>Pseudonocardiaceae</taxon>
        <taxon>Pseudonocardia</taxon>
    </lineage>
</organism>
<evidence type="ECO:0000256" key="1">
    <source>
        <dbReference type="SAM" id="MobiDB-lite"/>
    </source>
</evidence>
<reference evidence="3 4" key="1">
    <citation type="submission" date="2020-07" db="EMBL/GenBank/DDBJ databases">
        <title>Sequencing the genomes of 1000 actinobacteria strains.</title>
        <authorList>
            <person name="Klenk H.-P."/>
        </authorList>
    </citation>
    <scope>NUCLEOTIDE SEQUENCE [LARGE SCALE GENOMIC DNA]</scope>
    <source>
        <strain evidence="3 4">DSM 44749</strain>
    </source>
</reference>
<comment type="caution">
    <text evidence="3">The sequence shown here is derived from an EMBL/GenBank/DDBJ whole genome shotgun (WGS) entry which is preliminary data.</text>
</comment>
<dbReference type="InterPro" id="IPR024726">
    <property type="entry name" value="FhuF_C"/>
</dbReference>
<dbReference type="Pfam" id="PF11575">
    <property type="entry name" value="FhuF_C"/>
    <property type="match status" value="1"/>
</dbReference>
<evidence type="ECO:0000259" key="2">
    <source>
        <dbReference type="Pfam" id="PF11575"/>
    </source>
</evidence>
<accession>A0A852VWI2</accession>
<dbReference type="GeneID" id="98051263"/>
<evidence type="ECO:0000313" key="4">
    <source>
        <dbReference type="Proteomes" id="UP000549695"/>
    </source>
</evidence>
<dbReference type="GO" id="GO:0051537">
    <property type="term" value="F:2 iron, 2 sulfur cluster binding"/>
    <property type="evidence" value="ECO:0007669"/>
    <property type="project" value="InterPro"/>
</dbReference>
<name>A0A852VWI2_PSEA5</name>
<feature type="region of interest" description="Disordered" evidence="1">
    <location>
        <begin position="1"/>
        <end position="20"/>
    </location>
</feature>
<proteinExistence type="predicted"/>
<dbReference type="RefSeq" id="WP_179760659.1">
    <property type="nucleotide sequence ID" value="NZ_BAAAJZ010000008.1"/>
</dbReference>